<name>A0A969W8F6_9GAMM</name>
<evidence type="ECO:0000313" key="2">
    <source>
        <dbReference type="Proteomes" id="UP000653472"/>
    </source>
</evidence>
<proteinExistence type="predicted"/>
<protein>
    <submittedName>
        <fullName evidence="1">Sulfotransferase</fullName>
    </submittedName>
</protein>
<dbReference type="Gene3D" id="3.40.50.300">
    <property type="entry name" value="P-loop containing nucleotide triphosphate hydrolases"/>
    <property type="match status" value="1"/>
</dbReference>
<dbReference type="AlphaFoldDB" id="A0A969W8F6"/>
<dbReference type="InterPro" id="IPR027417">
    <property type="entry name" value="P-loop_NTPase"/>
</dbReference>
<organism evidence="1 2">
    <name type="scientific">Solimonas marina</name>
    <dbReference type="NCBI Taxonomy" id="2714601"/>
    <lineage>
        <taxon>Bacteria</taxon>
        <taxon>Pseudomonadati</taxon>
        <taxon>Pseudomonadota</taxon>
        <taxon>Gammaproteobacteria</taxon>
        <taxon>Nevskiales</taxon>
        <taxon>Nevskiaceae</taxon>
        <taxon>Solimonas</taxon>
    </lineage>
</organism>
<dbReference type="Pfam" id="PF13469">
    <property type="entry name" value="Sulfotransfer_3"/>
    <property type="match status" value="1"/>
</dbReference>
<comment type="caution">
    <text evidence="1">The sequence shown here is derived from an EMBL/GenBank/DDBJ whole genome shotgun (WGS) entry which is preliminary data.</text>
</comment>
<evidence type="ECO:0000313" key="1">
    <source>
        <dbReference type="EMBL" id="NKF20866.1"/>
    </source>
</evidence>
<reference evidence="1" key="1">
    <citation type="submission" date="2020-03" db="EMBL/GenBank/DDBJ databases">
        <title>Solimonas marina sp. nov., isolated from deep seawater of the Pacific Ocean.</title>
        <authorList>
            <person name="Liu X."/>
            <person name="Lai Q."/>
            <person name="Sun F."/>
            <person name="Gai Y."/>
            <person name="Li G."/>
            <person name="Shao Z."/>
        </authorList>
    </citation>
    <scope>NUCLEOTIDE SEQUENCE</scope>
    <source>
        <strain evidence="1">C16B3</strain>
    </source>
</reference>
<dbReference type="EMBL" id="JAAVXB010000001">
    <property type="protein sequence ID" value="NKF20866.1"/>
    <property type="molecule type" value="Genomic_DNA"/>
</dbReference>
<dbReference type="RefSeq" id="WP_168146126.1">
    <property type="nucleotide sequence ID" value="NZ_JAAVXB010000001.1"/>
</dbReference>
<dbReference type="SUPFAM" id="SSF52540">
    <property type="entry name" value="P-loop containing nucleoside triphosphate hydrolases"/>
    <property type="match status" value="1"/>
</dbReference>
<gene>
    <name evidence="1" type="ORF">G7Y82_00960</name>
</gene>
<dbReference type="Proteomes" id="UP000653472">
    <property type="component" value="Unassembled WGS sequence"/>
</dbReference>
<sequence length="400" mass="45108">MNTAVNLQNGFDIDAMLAEAFKITGGLRDFGTPDVRPGLVALCTSLDADAKLSDTGRYLMRQKLVTQLANRLRIEDYFAKYPEIADEVIAAPIVIVGLPRTGTTKLHRLLSRDPRFHTMAFWESQFPVPFDGESLNDPAPRIREGHGLCEMMTTAMPKLAAIHPMFAEEADEEVMLTEHTFMSSFNAYADVPSYMQWLDAQNQLVVYQFLRRGLQFLQWQKRQRGITAERWVLKAPHHLLRMDLLLEAFPGARVILTHRDPLQSIPSIASFIHTLWGIYSSDASAERAGHEWSALMKRALAHTGKIRRAAPDQFLDVQFRDTVKEPMDVVHTIYRWLGLQMPPASEAAMREWLAADAKTHQGGHDYSAATFGLSDDQLQRDFADYRARHVATATATATPS</sequence>
<dbReference type="PANTHER" id="PTHR36451:SF1">
    <property type="entry name" value="OMEGA-HYDROXY-BETA-DIHYDROMENAQUINONE-9 SULFOTRANSFERASE STF3"/>
    <property type="match status" value="1"/>
</dbReference>
<dbReference type="PANTHER" id="PTHR36451">
    <property type="entry name" value="PAPS-DEPENDENT SULFOTRANSFERASE STF3"/>
    <property type="match status" value="1"/>
</dbReference>
<keyword evidence="2" id="KW-1185">Reference proteome</keyword>
<dbReference type="InterPro" id="IPR052736">
    <property type="entry name" value="Stf3_sulfotransferase"/>
</dbReference>
<accession>A0A969W8F6</accession>